<dbReference type="AlphaFoldDB" id="A0A382KMY1"/>
<dbReference type="EMBL" id="UINC01080790">
    <property type="protein sequence ID" value="SVC24051.1"/>
    <property type="molecule type" value="Genomic_DNA"/>
</dbReference>
<name>A0A382KMY1_9ZZZZ</name>
<reference evidence="1" key="1">
    <citation type="submission" date="2018-05" db="EMBL/GenBank/DDBJ databases">
        <authorList>
            <person name="Lanie J.A."/>
            <person name="Ng W.-L."/>
            <person name="Kazmierczak K.M."/>
            <person name="Andrzejewski T.M."/>
            <person name="Davidsen T.M."/>
            <person name="Wayne K.J."/>
            <person name="Tettelin H."/>
            <person name="Glass J.I."/>
            <person name="Rusch D."/>
            <person name="Podicherti R."/>
            <person name="Tsui H.-C.T."/>
            <person name="Winkler M.E."/>
        </authorList>
    </citation>
    <scope>NUCLEOTIDE SEQUENCE</scope>
</reference>
<sequence>MSKKLESNEFPNQIIKTLSLCLLTSMLLISSLAIRADSSHADEYIPTTLITGANRGIGFEFAKQYLA</sequence>
<organism evidence="1">
    <name type="scientific">marine metagenome</name>
    <dbReference type="NCBI Taxonomy" id="408172"/>
    <lineage>
        <taxon>unclassified sequences</taxon>
        <taxon>metagenomes</taxon>
        <taxon>ecological metagenomes</taxon>
    </lineage>
</organism>
<dbReference type="SUPFAM" id="SSF51735">
    <property type="entry name" value="NAD(P)-binding Rossmann-fold domains"/>
    <property type="match status" value="1"/>
</dbReference>
<dbReference type="InterPro" id="IPR036291">
    <property type="entry name" value="NAD(P)-bd_dom_sf"/>
</dbReference>
<feature type="non-terminal residue" evidence="1">
    <location>
        <position position="67"/>
    </location>
</feature>
<proteinExistence type="predicted"/>
<protein>
    <submittedName>
        <fullName evidence="1">Uncharacterized protein</fullName>
    </submittedName>
</protein>
<evidence type="ECO:0000313" key="1">
    <source>
        <dbReference type="EMBL" id="SVC24051.1"/>
    </source>
</evidence>
<accession>A0A382KMY1</accession>
<gene>
    <name evidence="1" type="ORF">METZ01_LOCUS276905</name>
</gene>